<evidence type="ECO:0000256" key="6">
    <source>
        <dbReference type="ARBA" id="ARBA00023180"/>
    </source>
</evidence>
<keyword evidence="5" id="KW-0675">Receptor</keyword>
<evidence type="ECO:0000256" key="4">
    <source>
        <dbReference type="ARBA" id="ARBA00023136"/>
    </source>
</evidence>
<dbReference type="InterPro" id="IPR028082">
    <property type="entry name" value="Peripla_BP_I"/>
</dbReference>
<evidence type="ECO:0000256" key="5">
    <source>
        <dbReference type="ARBA" id="ARBA00023170"/>
    </source>
</evidence>
<dbReference type="EMBL" id="JAIPUX010000521">
    <property type="protein sequence ID" value="KAH0626204.1"/>
    <property type="molecule type" value="Genomic_DNA"/>
</dbReference>
<dbReference type="PRINTS" id="PR00248">
    <property type="entry name" value="GPCRMGR"/>
</dbReference>
<keyword evidence="2" id="KW-0812">Transmembrane</keyword>
<dbReference type="InterPro" id="IPR000068">
    <property type="entry name" value="GPCR_3_Ca_sens_rcpt-rel"/>
</dbReference>
<dbReference type="InterPro" id="IPR001828">
    <property type="entry name" value="ANF_lig-bd_rcpt"/>
</dbReference>
<evidence type="ECO:0000256" key="3">
    <source>
        <dbReference type="ARBA" id="ARBA00022989"/>
    </source>
</evidence>
<feature type="domain" description="Receptor ligand binding region" evidence="7">
    <location>
        <begin position="2"/>
        <end position="351"/>
    </location>
</feature>
<dbReference type="PANTHER" id="PTHR24061:SF599">
    <property type="entry name" value="G-PROTEIN COUPLED RECEPTORS FAMILY 3 PROFILE DOMAIN-CONTAINING PROTEIN"/>
    <property type="match status" value="1"/>
</dbReference>
<comment type="caution">
    <text evidence="8">The sequence shown here is derived from an EMBL/GenBank/DDBJ whole genome shotgun (WGS) entry which is preliminary data.</text>
</comment>
<proteinExistence type="predicted"/>
<keyword evidence="4" id="KW-0472">Membrane</keyword>
<evidence type="ECO:0000256" key="2">
    <source>
        <dbReference type="ARBA" id="ARBA00022692"/>
    </source>
</evidence>
<keyword evidence="3" id="KW-1133">Transmembrane helix</keyword>
<keyword evidence="9" id="KW-1185">Reference proteome</keyword>
<dbReference type="InterPro" id="IPR000337">
    <property type="entry name" value="GPCR_3"/>
</dbReference>
<evidence type="ECO:0000256" key="1">
    <source>
        <dbReference type="ARBA" id="ARBA00004141"/>
    </source>
</evidence>
<dbReference type="SUPFAM" id="SSF53822">
    <property type="entry name" value="Periplasmic binding protein-like I"/>
    <property type="match status" value="1"/>
</dbReference>
<reference evidence="8 9" key="1">
    <citation type="journal article" date="2022" name="Gigascience">
        <title>A chromosome-level genome assembly and annotation of the desert horned lizard, Phrynosoma platyrhinos, provides insight into chromosomal rearrangements among reptiles.</title>
        <authorList>
            <person name="Koochekian N."/>
            <person name="Ascanio A."/>
            <person name="Farleigh K."/>
            <person name="Card D.C."/>
            <person name="Schield D.R."/>
            <person name="Castoe T.A."/>
            <person name="Jezkova T."/>
        </authorList>
    </citation>
    <scope>NUCLEOTIDE SEQUENCE [LARGE SCALE GENOMIC DNA]</scope>
    <source>
        <strain evidence="8">NK-2021</strain>
    </source>
</reference>
<dbReference type="Pfam" id="PF01094">
    <property type="entry name" value="ANF_receptor"/>
    <property type="match status" value="1"/>
</dbReference>
<protein>
    <recommendedName>
        <fullName evidence="7">Receptor ligand binding region domain-containing protein</fullName>
    </recommendedName>
</protein>
<keyword evidence="6" id="KW-0325">Glycoprotein</keyword>
<evidence type="ECO:0000259" key="7">
    <source>
        <dbReference type="Pfam" id="PF01094"/>
    </source>
</evidence>
<name>A0ABQ7T8Y9_PHRPL</name>
<accession>A0ABQ7T8Y9</accession>
<dbReference type="Proteomes" id="UP000826234">
    <property type="component" value="Unassembled WGS sequence"/>
</dbReference>
<evidence type="ECO:0000313" key="9">
    <source>
        <dbReference type="Proteomes" id="UP000826234"/>
    </source>
</evidence>
<sequence>MAIIGGLSSHNSKQMPHILNIYKMAQISYGSFDPALKDKVQFPSVYRMIPNESAQYVAIVKLLKHFGWTWIGLLVSDDDSGAMLLKALILRLLQSSICLAFSEILPTVNKHWEGGNIQEVPFNDKLSKIHLILSSTDTNVILVHGDSRSMEGLRVILYFNEFVEMKPTEKVWIITVQWDFASTISKDFFTPSSFNGTLSFALPTKEVEGYVQYLNKINPKENYFAAVLWANAFQCSFPQHTHDIHSLNTSNCTGEEKLSSLPESVFEMRMSGQSYSIYNAVYAVAHALHAMFSSRSKYKAWGDGITWNLQNIHPWQLHSFLKHIHFNNSAGEEIFFDENGELGTGYDIINTVTFPNQSIRRVRIGWTDPQAPEGKDVIIQQNSILWNHIFIKV</sequence>
<dbReference type="Gene3D" id="3.40.50.2300">
    <property type="match status" value="2"/>
</dbReference>
<comment type="subcellular location">
    <subcellularLocation>
        <location evidence="1">Membrane</location>
        <topology evidence="1">Multi-pass membrane protein</topology>
    </subcellularLocation>
</comment>
<organism evidence="8 9">
    <name type="scientific">Phrynosoma platyrhinos</name>
    <name type="common">Desert horned lizard</name>
    <dbReference type="NCBI Taxonomy" id="52577"/>
    <lineage>
        <taxon>Eukaryota</taxon>
        <taxon>Metazoa</taxon>
        <taxon>Chordata</taxon>
        <taxon>Craniata</taxon>
        <taxon>Vertebrata</taxon>
        <taxon>Euteleostomi</taxon>
        <taxon>Lepidosauria</taxon>
        <taxon>Squamata</taxon>
        <taxon>Bifurcata</taxon>
        <taxon>Unidentata</taxon>
        <taxon>Episquamata</taxon>
        <taxon>Toxicofera</taxon>
        <taxon>Iguania</taxon>
        <taxon>Phrynosomatidae</taxon>
        <taxon>Phrynosomatinae</taxon>
        <taxon>Phrynosoma</taxon>
    </lineage>
</organism>
<evidence type="ECO:0000313" key="8">
    <source>
        <dbReference type="EMBL" id="KAH0626204.1"/>
    </source>
</evidence>
<gene>
    <name evidence="8" type="ORF">JD844_001041</name>
</gene>
<dbReference type="PANTHER" id="PTHR24061">
    <property type="entry name" value="CALCIUM-SENSING RECEPTOR-RELATED"/>
    <property type="match status" value="1"/>
</dbReference>